<comment type="caution">
    <text evidence="2">The sequence shown here is derived from an EMBL/GenBank/DDBJ whole genome shotgun (WGS) entry which is preliminary data.</text>
</comment>
<evidence type="ECO:0000256" key="1">
    <source>
        <dbReference type="ARBA" id="ARBA00022801"/>
    </source>
</evidence>
<dbReference type="Gene3D" id="3.40.50.1000">
    <property type="entry name" value="HAD superfamily/HAD-like"/>
    <property type="match status" value="1"/>
</dbReference>
<dbReference type="RefSeq" id="WP_340269930.1">
    <property type="nucleotide sequence ID" value="NZ_JBBEOG010000005.1"/>
</dbReference>
<name>A0ABW0GPW2_9MICO</name>
<dbReference type="PANTHER" id="PTHR43316:SF3">
    <property type="entry name" value="HALOACID DEHALOGENASE, TYPE II (AFU_ORTHOLOGUE AFUA_2G07750)-RELATED"/>
    <property type="match status" value="1"/>
</dbReference>
<keyword evidence="3" id="KW-1185">Reference proteome</keyword>
<sequence length="227" mass="23242">MTPVVLLDVNETLTDMSGLDAGFADVLTDVPGAPAPPVVRGLWFARLLRDGFAATAAGSSVAFADLARVQAEQVLASLGHDDPATAAQHVLGGIAGLDLYPDAAPGLRRLAGSGARLVPFTNGATAVSDGAFERAGVTDLFETRLSVLDAGVWKPAGDAYRGAAERLGVTTADCTLVAVHPWDLMGAARAGCATAWVRRGTSWPAYFPAPDVEADDIGALAEAMIGS</sequence>
<dbReference type="InterPro" id="IPR023214">
    <property type="entry name" value="HAD_sf"/>
</dbReference>
<gene>
    <name evidence="2" type="ORF">ACFPJ6_14645</name>
</gene>
<evidence type="ECO:0000313" key="3">
    <source>
        <dbReference type="Proteomes" id="UP001596122"/>
    </source>
</evidence>
<organism evidence="2 3">
    <name type="scientific">Aquipuribacter nitratireducens</name>
    <dbReference type="NCBI Taxonomy" id="650104"/>
    <lineage>
        <taxon>Bacteria</taxon>
        <taxon>Bacillati</taxon>
        <taxon>Actinomycetota</taxon>
        <taxon>Actinomycetes</taxon>
        <taxon>Micrococcales</taxon>
        <taxon>Intrasporangiaceae</taxon>
        <taxon>Aquipuribacter</taxon>
    </lineage>
</organism>
<keyword evidence="1" id="KW-0378">Hydrolase</keyword>
<dbReference type="SFLD" id="SFLDG01129">
    <property type="entry name" value="C1.5:_HAD__Beta-PGM__Phosphata"/>
    <property type="match status" value="1"/>
</dbReference>
<dbReference type="Pfam" id="PF00702">
    <property type="entry name" value="Hydrolase"/>
    <property type="match status" value="1"/>
</dbReference>
<reference evidence="3" key="1">
    <citation type="journal article" date="2019" name="Int. J. Syst. Evol. Microbiol.">
        <title>The Global Catalogue of Microorganisms (GCM) 10K type strain sequencing project: providing services to taxonomists for standard genome sequencing and annotation.</title>
        <authorList>
            <consortium name="The Broad Institute Genomics Platform"/>
            <consortium name="The Broad Institute Genome Sequencing Center for Infectious Disease"/>
            <person name="Wu L."/>
            <person name="Ma J."/>
        </authorList>
    </citation>
    <scope>NUCLEOTIDE SEQUENCE [LARGE SCALE GENOMIC DNA]</scope>
    <source>
        <strain evidence="3">CCUG 43114</strain>
    </source>
</reference>
<dbReference type="NCBIfam" id="TIGR01428">
    <property type="entry name" value="HAD_type_II"/>
    <property type="match status" value="1"/>
</dbReference>
<dbReference type="SFLD" id="SFLDS00003">
    <property type="entry name" value="Haloacid_Dehalogenase"/>
    <property type="match status" value="1"/>
</dbReference>
<protein>
    <submittedName>
        <fullName evidence="2">Haloacid dehalogenase type II</fullName>
    </submittedName>
</protein>
<dbReference type="Proteomes" id="UP001596122">
    <property type="component" value="Unassembled WGS sequence"/>
</dbReference>
<evidence type="ECO:0000313" key="2">
    <source>
        <dbReference type="EMBL" id="MFC5382013.1"/>
    </source>
</evidence>
<dbReference type="InterPro" id="IPR036412">
    <property type="entry name" value="HAD-like_sf"/>
</dbReference>
<dbReference type="InterPro" id="IPR006328">
    <property type="entry name" value="2-HAD"/>
</dbReference>
<dbReference type="SUPFAM" id="SSF56784">
    <property type="entry name" value="HAD-like"/>
    <property type="match status" value="1"/>
</dbReference>
<accession>A0ABW0GPW2</accession>
<proteinExistence type="predicted"/>
<dbReference type="PANTHER" id="PTHR43316">
    <property type="entry name" value="HYDROLASE, HALOACID DELAHOGENASE-RELATED"/>
    <property type="match status" value="1"/>
</dbReference>
<dbReference type="InterPro" id="IPR023198">
    <property type="entry name" value="PGP-like_dom2"/>
</dbReference>
<dbReference type="InterPro" id="IPR051540">
    <property type="entry name" value="S-2-haloacid_dehalogenase"/>
</dbReference>
<dbReference type="Gene3D" id="1.10.150.240">
    <property type="entry name" value="Putative phosphatase, domain 2"/>
    <property type="match status" value="1"/>
</dbReference>
<dbReference type="EMBL" id="JBHSLD010000014">
    <property type="protein sequence ID" value="MFC5382013.1"/>
    <property type="molecule type" value="Genomic_DNA"/>
</dbReference>